<dbReference type="OrthoDB" id="2973929at2"/>
<sequence>MATLLEKAEQLFYDRDLPKEQTTETYGGESEHWKVMDYTIKANPALFRTFAGRIYMKGQELYQANYFKSSVHVVVDRRDDIPLHEQTFSTEGEDVDPGDLEISEQSTGEFSAEWESYQNKRGEPLAIADISEVYIIVEWRGVKEEDIHEERISLQPVEEQT</sequence>
<dbReference type="AlphaFoldDB" id="A0A1G9T7S4"/>
<keyword evidence="3" id="KW-1185">Reference proteome</keyword>
<feature type="region of interest" description="Disordered" evidence="1">
    <location>
        <begin position="86"/>
        <end position="106"/>
    </location>
</feature>
<organism evidence="2 3">
    <name type="scientific">Sediminibacillus halophilus</name>
    <dbReference type="NCBI Taxonomy" id="482461"/>
    <lineage>
        <taxon>Bacteria</taxon>
        <taxon>Bacillati</taxon>
        <taxon>Bacillota</taxon>
        <taxon>Bacilli</taxon>
        <taxon>Bacillales</taxon>
        <taxon>Bacillaceae</taxon>
        <taxon>Sediminibacillus</taxon>
    </lineage>
</organism>
<dbReference type="EMBL" id="FNHF01000003">
    <property type="protein sequence ID" value="SDM43697.1"/>
    <property type="molecule type" value="Genomic_DNA"/>
</dbReference>
<reference evidence="3" key="1">
    <citation type="submission" date="2016-10" db="EMBL/GenBank/DDBJ databases">
        <authorList>
            <person name="Varghese N."/>
            <person name="Submissions S."/>
        </authorList>
    </citation>
    <scope>NUCLEOTIDE SEQUENCE [LARGE SCALE GENOMIC DNA]</scope>
    <source>
        <strain evidence="3">CGMCC 1.6199</strain>
    </source>
</reference>
<protein>
    <submittedName>
        <fullName evidence="2">Uncharacterized protein</fullName>
    </submittedName>
</protein>
<gene>
    <name evidence="2" type="ORF">SAMN05216244_2471</name>
</gene>
<name>A0A1G9T7S4_9BACI</name>
<proteinExistence type="predicted"/>
<accession>A0A1G9T7S4</accession>
<evidence type="ECO:0000313" key="3">
    <source>
        <dbReference type="Proteomes" id="UP000182347"/>
    </source>
</evidence>
<evidence type="ECO:0000256" key="1">
    <source>
        <dbReference type="SAM" id="MobiDB-lite"/>
    </source>
</evidence>
<evidence type="ECO:0000313" key="2">
    <source>
        <dbReference type="EMBL" id="SDM43697.1"/>
    </source>
</evidence>
<dbReference type="Proteomes" id="UP000182347">
    <property type="component" value="Unassembled WGS sequence"/>
</dbReference>
<dbReference type="RefSeq" id="WP_074599421.1">
    <property type="nucleotide sequence ID" value="NZ_FNHF01000003.1"/>
</dbReference>
<feature type="compositionally biased region" description="Acidic residues" evidence="1">
    <location>
        <begin position="91"/>
        <end position="102"/>
    </location>
</feature>
<dbReference type="STRING" id="482461.SAMN05216244_2471"/>